<comment type="caution">
    <text evidence="2">The sequence shown here is derived from an EMBL/GenBank/DDBJ whole genome shotgun (WGS) entry which is preliminary data.</text>
</comment>
<evidence type="ECO:0000256" key="1">
    <source>
        <dbReference type="SAM" id="MobiDB-lite"/>
    </source>
</evidence>
<feature type="compositionally biased region" description="Polar residues" evidence="1">
    <location>
        <begin position="274"/>
        <end position="284"/>
    </location>
</feature>
<name>A0A836HDV6_9TRYP</name>
<feature type="region of interest" description="Disordered" evidence="1">
    <location>
        <begin position="258"/>
        <end position="284"/>
    </location>
</feature>
<feature type="compositionally biased region" description="Basic and acidic residues" evidence="1">
    <location>
        <begin position="259"/>
        <end position="269"/>
    </location>
</feature>
<keyword evidence="3" id="KW-1185">Reference proteome</keyword>
<reference evidence="2 3" key="1">
    <citation type="submission" date="2021-02" db="EMBL/GenBank/DDBJ databases">
        <title>Porcisia hertigi Genome sequencing and assembly.</title>
        <authorList>
            <person name="Almutairi H."/>
            <person name="Gatherer D."/>
        </authorList>
    </citation>
    <scope>NUCLEOTIDE SEQUENCE [LARGE SCALE GENOMIC DNA]</scope>
    <source>
        <strain evidence="2 3">C119</strain>
    </source>
</reference>
<protein>
    <submittedName>
        <fullName evidence="2">Uncharacterized protein</fullName>
    </submittedName>
</protein>
<evidence type="ECO:0000313" key="3">
    <source>
        <dbReference type="Proteomes" id="UP000674318"/>
    </source>
</evidence>
<gene>
    <name evidence="2" type="ORF">JKF63_00876</name>
</gene>
<evidence type="ECO:0000313" key="2">
    <source>
        <dbReference type="EMBL" id="KAG5490754.1"/>
    </source>
</evidence>
<feature type="compositionally biased region" description="Polar residues" evidence="1">
    <location>
        <begin position="149"/>
        <end position="158"/>
    </location>
</feature>
<dbReference type="AlphaFoldDB" id="A0A836HDV6"/>
<dbReference type="RefSeq" id="XP_067753082.1">
    <property type="nucleotide sequence ID" value="XM_067896925.1"/>
</dbReference>
<dbReference type="Proteomes" id="UP000674318">
    <property type="component" value="Unassembled WGS sequence"/>
</dbReference>
<dbReference type="KEGG" id="phet:94287002"/>
<proteinExistence type="predicted"/>
<dbReference type="OrthoDB" id="273741at2759"/>
<feature type="region of interest" description="Disordered" evidence="1">
    <location>
        <begin position="135"/>
        <end position="158"/>
    </location>
</feature>
<dbReference type="GeneID" id="94287002"/>
<organism evidence="2 3">
    <name type="scientific">Porcisia hertigi</name>
    <dbReference type="NCBI Taxonomy" id="2761500"/>
    <lineage>
        <taxon>Eukaryota</taxon>
        <taxon>Discoba</taxon>
        <taxon>Euglenozoa</taxon>
        <taxon>Kinetoplastea</taxon>
        <taxon>Metakinetoplastina</taxon>
        <taxon>Trypanosomatida</taxon>
        <taxon>Trypanosomatidae</taxon>
        <taxon>Leishmaniinae</taxon>
        <taxon>Porcisia</taxon>
    </lineage>
</organism>
<sequence>MMYPRCGDVEAVHFCSYAGKHSGRSERDSVSFMEPQAVLHQDPSSSSNAVQGALEAFVNSREEDAVSFVSSFLHLTPNDRVNALAKLEAHQELPPPVNAEAGDVGWQNPRPAASFTELHQRLQRHEAQVRRRALEEVHSRDVEEERSEPLSSIKSPKQISTRRWPLNAKLQATSADAKPWVTAHGEEEELEIVKLGDETRTGNIVAFVEGYATEVPTSFDNFVDTAAASCTLQDDSDVSVPIPLSRGSLPTLDEILSVDDNKTQKKAEVPLESPRSSQTGAPSVTEATLKTLEQHPHSPSGSTASRRSSVDSFALPGLLEDAPVNFQLHYDVFPDTPNTGLLAELKEVIAEENNCVEPFTLDPLFDYDADVLGKAFRAGTAWRRERCSR</sequence>
<dbReference type="EMBL" id="JAFJZO010000036">
    <property type="protein sequence ID" value="KAG5490754.1"/>
    <property type="molecule type" value="Genomic_DNA"/>
</dbReference>
<accession>A0A836HDV6</accession>